<dbReference type="AlphaFoldDB" id="A0A8W8JT18"/>
<keyword evidence="6" id="KW-1185">Reference proteome</keyword>
<evidence type="ECO:0000259" key="4">
    <source>
        <dbReference type="PROSITE" id="PS01180"/>
    </source>
</evidence>
<dbReference type="EnsemblMetazoa" id="G20905.1">
    <property type="protein sequence ID" value="G20905.1:cds"/>
    <property type="gene ID" value="G20905"/>
</dbReference>
<proteinExistence type="predicted"/>
<dbReference type="Pfam" id="PF00431">
    <property type="entry name" value="CUB"/>
    <property type="match status" value="1"/>
</dbReference>
<protein>
    <recommendedName>
        <fullName evidence="4">CUB domain-containing protein</fullName>
    </recommendedName>
</protein>
<dbReference type="Gene3D" id="2.60.120.290">
    <property type="entry name" value="Spermadhesin, CUB domain"/>
    <property type="match status" value="1"/>
</dbReference>
<reference evidence="5" key="1">
    <citation type="submission" date="2022-08" db="UniProtKB">
        <authorList>
            <consortium name="EnsemblMetazoa"/>
        </authorList>
    </citation>
    <scope>IDENTIFICATION</scope>
    <source>
        <strain evidence="5">05x7-T-G4-1.051#20</strain>
    </source>
</reference>
<sequence length="170" mass="19001">MFSDQQEINASKNGSSGAFTSPGYPGNYPNNANYTWSLKTGYSKATIVLNITDFSVVEYLAHPRCGDYLQIEKMDPSYKLIMKRCGNYSSIDWKDTGNMFMITFVSDDIHNSKGFKLSWRGLLTSKPEQPRAQTTYPFTNDTGAYVAKEKDLRGSEVRQGNLSKMAIGSS</sequence>
<dbReference type="CDD" id="cd00041">
    <property type="entry name" value="CUB"/>
    <property type="match status" value="1"/>
</dbReference>
<evidence type="ECO:0000313" key="5">
    <source>
        <dbReference type="EnsemblMetazoa" id="G20905.1:cds"/>
    </source>
</evidence>
<keyword evidence="1" id="KW-0677">Repeat</keyword>
<dbReference type="SMART" id="SM00042">
    <property type="entry name" value="CUB"/>
    <property type="match status" value="1"/>
</dbReference>
<feature type="domain" description="CUB" evidence="4">
    <location>
        <begin position="1"/>
        <end position="122"/>
    </location>
</feature>
<evidence type="ECO:0000256" key="2">
    <source>
        <dbReference type="ARBA" id="ARBA00023157"/>
    </source>
</evidence>
<evidence type="ECO:0000256" key="1">
    <source>
        <dbReference type="ARBA" id="ARBA00022737"/>
    </source>
</evidence>
<evidence type="ECO:0000313" key="6">
    <source>
        <dbReference type="Proteomes" id="UP000005408"/>
    </source>
</evidence>
<evidence type="ECO:0000256" key="3">
    <source>
        <dbReference type="PROSITE-ProRule" id="PRU00059"/>
    </source>
</evidence>
<dbReference type="InterPro" id="IPR000859">
    <property type="entry name" value="CUB_dom"/>
</dbReference>
<dbReference type="Proteomes" id="UP000005408">
    <property type="component" value="Unassembled WGS sequence"/>
</dbReference>
<name>A0A8W8JT18_MAGGI</name>
<accession>A0A8W8JT18</accession>
<dbReference type="SUPFAM" id="SSF49854">
    <property type="entry name" value="Spermadhesin, CUB domain"/>
    <property type="match status" value="1"/>
</dbReference>
<organism evidence="5 6">
    <name type="scientific">Magallana gigas</name>
    <name type="common">Pacific oyster</name>
    <name type="synonym">Crassostrea gigas</name>
    <dbReference type="NCBI Taxonomy" id="29159"/>
    <lineage>
        <taxon>Eukaryota</taxon>
        <taxon>Metazoa</taxon>
        <taxon>Spiralia</taxon>
        <taxon>Lophotrochozoa</taxon>
        <taxon>Mollusca</taxon>
        <taxon>Bivalvia</taxon>
        <taxon>Autobranchia</taxon>
        <taxon>Pteriomorphia</taxon>
        <taxon>Ostreida</taxon>
        <taxon>Ostreoidea</taxon>
        <taxon>Ostreidae</taxon>
        <taxon>Magallana</taxon>
    </lineage>
</organism>
<comment type="caution">
    <text evidence="3">Lacks conserved residue(s) required for the propagation of feature annotation.</text>
</comment>
<dbReference type="PANTHER" id="PTHR24251">
    <property type="entry name" value="OVOCHYMASE-RELATED"/>
    <property type="match status" value="1"/>
</dbReference>
<keyword evidence="2" id="KW-1015">Disulfide bond</keyword>
<dbReference type="PANTHER" id="PTHR24251:SF30">
    <property type="entry name" value="MEMBRANE FRIZZLED-RELATED PROTEIN"/>
    <property type="match status" value="1"/>
</dbReference>
<dbReference type="PROSITE" id="PS01180">
    <property type="entry name" value="CUB"/>
    <property type="match status" value="1"/>
</dbReference>
<dbReference type="InterPro" id="IPR035914">
    <property type="entry name" value="Sperma_CUB_dom_sf"/>
</dbReference>